<evidence type="ECO:0000313" key="9">
    <source>
        <dbReference type="Proteomes" id="UP000601522"/>
    </source>
</evidence>
<keyword evidence="9" id="KW-1185">Reference proteome</keyword>
<accession>A0A926IM48</accession>
<dbReference type="EC" id="7.-.-.-" evidence="6"/>
<dbReference type="EMBL" id="JACRTK010000002">
    <property type="protein sequence ID" value="MBC8590834.1"/>
    <property type="molecule type" value="Genomic_DNA"/>
</dbReference>
<comment type="similarity">
    <text evidence="6">Belongs to the RnfG family.</text>
</comment>
<dbReference type="GO" id="GO:0005886">
    <property type="term" value="C:plasma membrane"/>
    <property type="evidence" value="ECO:0007669"/>
    <property type="project" value="UniProtKB-SubCell"/>
</dbReference>
<keyword evidence="6" id="KW-1003">Cell membrane</keyword>
<evidence type="ECO:0000256" key="3">
    <source>
        <dbReference type="ARBA" id="ARBA00022630"/>
    </source>
</evidence>
<keyword evidence="1 6" id="KW-0813">Transport</keyword>
<organism evidence="8 9">
    <name type="scientific">Wansuia hejianensis</name>
    <dbReference type="NCBI Taxonomy" id="2763667"/>
    <lineage>
        <taxon>Bacteria</taxon>
        <taxon>Bacillati</taxon>
        <taxon>Bacillota</taxon>
        <taxon>Clostridia</taxon>
        <taxon>Lachnospirales</taxon>
        <taxon>Lachnospiraceae</taxon>
        <taxon>Wansuia</taxon>
    </lineage>
</organism>
<dbReference type="SMART" id="SM00900">
    <property type="entry name" value="FMN_bind"/>
    <property type="match status" value="1"/>
</dbReference>
<keyword evidence="6" id="KW-0812">Transmembrane</keyword>
<gene>
    <name evidence="6" type="primary">rnfG</name>
    <name evidence="8" type="ORF">H8689_06765</name>
</gene>
<comment type="subcellular location">
    <subcellularLocation>
        <location evidence="6">Cell membrane</location>
        <topology evidence="6">Single-pass membrane protein</topology>
    </subcellularLocation>
</comment>
<dbReference type="HAMAP" id="MF_00479">
    <property type="entry name" value="RsxG_RnfG"/>
    <property type="match status" value="1"/>
</dbReference>
<dbReference type="InterPro" id="IPR007329">
    <property type="entry name" value="FMN-bd"/>
</dbReference>
<evidence type="ECO:0000256" key="6">
    <source>
        <dbReference type="HAMAP-Rule" id="MF_00479"/>
    </source>
</evidence>
<evidence type="ECO:0000313" key="8">
    <source>
        <dbReference type="EMBL" id="MBC8590834.1"/>
    </source>
</evidence>
<dbReference type="RefSeq" id="WP_249323667.1">
    <property type="nucleotide sequence ID" value="NZ_JACRTK010000002.1"/>
</dbReference>
<reference evidence="8 9" key="1">
    <citation type="submission" date="2020-08" db="EMBL/GenBank/DDBJ databases">
        <title>Genome public.</title>
        <authorList>
            <person name="Liu C."/>
            <person name="Sun Q."/>
        </authorList>
    </citation>
    <scope>NUCLEOTIDE SEQUENCE [LARGE SCALE GENOMIC DNA]</scope>
    <source>
        <strain evidence="8 9">NSJ-26</strain>
    </source>
</reference>
<comment type="subunit">
    <text evidence="6">The complex is composed of six subunits: RnfA, RnfB, RnfC, RnfD, RnfE and RnfG.</text>
</comment>
<dbReference type="AlphaFoldDB" id="A0A926IM48"/>
<comment type="function">
    <text evidence="6">Part of a membrane-bound complex that couples electron transfer with translocation of ions across the membrane.</text>
</comment>
<sequence length="191" mass="20363">MKETIKLGIVLLLFTAIAGGVLAVSNNFTAPIIAERERQESLAAFYDMFKEADDFIDVDESLLEEIKANNQTIREAYEAKKGDETIGHAFKVVSTGFDGDITTVVGVNTDGTISGVKVVSHTETKGIGTRIEGEDFTSSFVGKATESELMPVASPSAENEVLLLSGATVSTKAVLVGVNGAREAFMNYFAN</sequence>
<keyword evidence="6" id="KW-0472">Membrane</keyword>
<keyword evidence="6" id="KW-1133">Transmembrane helix</keyword>
<evidence type="ECO:0000256" key="1">
    <source>
        <dbReference type="ARBA" id="ARBA00022448"/>
    </source>
</evidence>
<dbReference type="PANTHER" id="PTHR36118">
    <property type="entry name" value="ION-TRANSLOCATING OXIDOREDUCTASE COMPLEX SUBUNIT G"/>
    <property type="match status" value="1"/>
</dbReference>
<dbReference type="GO" id="GO:0010181">
    <property type="term" value="F:FMN binding"/>
    <property type="evidence" value="ECO:0007669"/>
    <property type="project" value="InterPro"/>
</dbReference>
<evidence type="ECO:0000259" key="7">
    <source>
        <dbReference type="SMART" id="SM00900"/>
    </source>
</evidence>
<keyword evidence="3 6" id="KW-0285">Flavoprotein</keyword>
<dbReference type="PANTHER" id="PTHR36118:SF1">
    <property type="entry name" value="ION-TRANSLOCATING OXIDOREDUCTASE COMPLEX SUBUNIT G"/>
    <property type="match status" value="1"/>
</dbReference>
<evidence type="ECO:0000256" key="5">
    <source>
        <dbReference type="ARBA" id="ARBA00022982"/>
    </source>
</evidence>
<dbReference type="GO" id="GO:0009055">
    <property type="term" value="F:electron transfer activity"/>
    <property type="evidence" value="ECO:0007669"/>
    <property type="project" value="InterPro"/>
</dbReference>
<evidence type="ECO:0000256" key="4">
    <source>
        <dbReference type="ARBA" id="ARBA00022643"/>
    </source>
</evidence>
<dbReference type="Proteomes" id="UP000601522">
    <property type="component" value="Unassembled WGS sequence"/>
</dbReference>
<dbReference type="PIRSF" id="PIRSF006091">
    <property type="entry name" value="E_trnsport_RnfG"/>
    <property type="match status" value="1"/>
</dbReference>
<keyword evidence="6" id="KW-1278">Translocase</keyword>
<keyword evidence="4 6" id="KW-0288">FMN</keyword>
<name>A0A926IM48_9FIRM</name>
<feature type="domain" description="FMN-binding" evidence="7">
    <location>
        <begin position="96"/>
        <end position="185"/>
    </location>
</feature>
<dbReference type="NCBIfam" id="TIGR01947">
    <property type="entry name" value="rnfG"/>
    <property type="match status" value="1"/>
</dbReference>
<evidence type="ECO:0000256" key="2">
    <source>
        <dbReference type="ARBA" id="ARBA00022553"/>
    </source>
</evidence>
<proteinExistence type="inferred from homology"/>
<feature type="modified residue" description="FMN phosphoryl threonine" evidence="6">
    <location>
        <position position="168"/>
    </location>
</feature>
<comment type="cofactor">
    <cofactor evidence="6">
        <name>FMN</name>
        <dbReference type="ChEBI" id="CHEBI:58210"/>
    </cofactor>
</comment>
<comment type="caution">
    <text evidence="8">The sequence shown here is derived from an EMBL/GenBank/DDBJ whole genome shotgun (WGS) entry which is preliminary data.</text>
</comment>
<dbReference type="InterPro" id="IPR010209">
    <property type="entry name" value="Ion_transpt_RnfG/RsxG"/>
</dbReference>
<protein>
    <recommendedName>
        <fullName evidence="6">Ion-translocating oxidoreductase complex subunit G</fullName>
        <ecNumber evidence="6">7.-.-.-</ecNumber>
    </recommendedName>
    <alternativeName>
        <fullName evidence="6">Rnf electron transport complex subunit G</fullName>
    </alternativeName>
</protein>
<dbReference type="GO" id="GO:0022900">
    <property type="term" value="P:electron transport chain"/>
    <property type="evidence" value="ECO:0007669"/>
    <property type="project" value="UniProtKB-UniRule"/>
</dbReference>
<keyword evidence="2 6" id="KW-0597">Phosphoprotein</keyword>
<keyword evidence="5 6" id="KW-0249">Electron transport</keyword>
<dbReference type="Pfam" id="PF04205">
    <property type="entry name" value="FMN_bind"/>
    <property type="match status" value="1"/>
</dbReference>